<reference evidence="7 8" key="1">
    <citation type="journal article" date="2019" name="Environ. Microbiol.">
        <title>Species interactions and distinct microbial communities in high Arctic permafrost affected cryosols are associated with the CH4 and CO2 gas fluxes.</title>
        <authorList>
            <person name="Altshuler I."/>
            <person name="Hamel J."/>
            <person name="Turney S."/>
            <person name="Magnuson E."/>
            <person name="Levesque R."/>
            <person name="Greer C."/>
            <person name="Whyte L.G."/>
        </authorList>
    </citation>
    <scope>NUCLEOTIDE SEQUENCE [LARGE SCALE GENOMIC DNA]</scope>
    <source>
        <strain evidence="7 8">S9.3A</strain>
    </source>
</reference>
<keyword evidence="5" id="KW-0233">DNA recombination</keyword>
<gene>
    <name evidence="7" type="ORF">EAH86_20060</name>
</gene>
<dbReference type="GO" id="GO:0003677">
    <property type="term" value="F:DNA binding"/>
    <property type="evidence" value="ECO:0007669"/>
    <property type="project" value="UniProtKB-KW"/>
</dbReference>
<dbReference type="InterPro" id="IPR001207">
    <property type="entry name" value="Transposase_mutator"/>
</dbReference>
<feature type="non-terminal residue" evidence="7">
    <location>
        <position position="70"/>
    </location>
</feature>
<accession>A0A502CFK3</accession>
<dbReference type="AlphaFoldDB" id="A0A502CFK3"/>
<evidence type="ECO:0000256" key="5">
    <source>
        <dbReference type="ARBA" id="ARBA00023172"/>
    </source>
</evidence>
<evidence type="ECO:0000256" key="3">
    <source>
        <dbReference type="ARBA" id="ARBA00022578"/>
    </source>
</evidence>
<keyword evidence="8" id="KW-1185">Reference proteome</keyword>
<evidence type="ECO:0000313" key="8">
    <source>
        <dbReference type="Proteomes" id="UP000317722"/>
    </source>
</evidence>
<feature type="compositionally biased region" description="Basic and acidic residues" evidence="6">
    <location>
        <begin position="50"/>
        <end position="70"/>
    </location>
</feature>
<protein>
    <submittedName>
        <fullName evidence="7">IS256 family transposase</fullName>
    </submittedName>
</protein>
<proteinExistence type="inferred from homology"/>
<dbReference type="GO" id="GO:0006313">
    <property type="term" value="P:DNA transposition"/>
    <property type="evidence" value="ECO:0007669"/>
    <property type="project" value="InterPro"/>
</dbReference>
<comment type="similarity">
    <text evidence="2">Belongs to the transposase mutator family.</text>
</comment>
<name>A0A502CFK3_9MICO</name>
<keyword evidence="4" id="KW-0238">DNA-binding</keyword>
<evidence type="ECO:0000256" key="6">
    <source>
        <dbReference type="SAM" id="MobiDB-lite"/>
    </source>
</evidence>
<keyword evidence="3" id="KW-0815">Transposition</keyword>
<dbReference type="RefSeq" id="WP_194150796.1">
    <property type="nucleotide sequence ID" value="NZ_RCZM01000010.1"/>
</dbReference>
<feature type="region of interest" description="Disordered" evidence="6">
    <location>
        <begin position="46"/>
        <end position="70"/>
    </location>
</feature>
<dbReference type="Proteomes" id="UP000317722">
    <property type="component" value="Unassembled WGS sequence"/>
</dbReference>
<comment type="caution">
    <text evidence="7">The sequence shown here is derived from an EMBL/GenBank/DDBJ whole genome shotgun (WGS) entry which is preliminary data.</text>
</comment>
<evidence type="ECO:0000256" key="1">
    <source>
        <dbReference type="ARBA" id="ARBA00002190"/>
    </source>
</evidence>
<evidence type="ECO:0000313" key="7">
    <source>
        <dbReference type="EMBL" id="TPG12495.1"/>
    </source>
</evidence>
<organism evidence="7 8">
    <name type="scientific">Pedococcus bigeumensis</name>
    <dbReference type="NCBI Taxonomy" id="433644"/>
    <lineage>
        <taxon>Bacteria</taxon>
        <taxon>Bacillati</taxon>
        <taxon>Actinomycetota</taxon>
        <taxon>Actinomycetes</taxon>
        <taxon>Micrococcales</taxon>
        <taxon>Intrasporangiaceae</taxon>
        <taxon>Pedococcus</taxon>
    </lineage>
</organism>
<dbReference type="GO" id="GO:0004803">
    <property type="term" value="F:transposase activity"/>
    <property type="evidence" value="ECO:0007669"/>
    <property type="project" value="InterPro"/>
</dbReference>
<evidence type="ECO:0000256" key="2">
    <source>
        <dbReference type="ARBA" id="ARBA00010961"/>
    </source>
</evidence>
<sequence length="70" mass="7888">MTATPIIDPEQFLHEQLAQASPDLMRELLGTFVNALLSAQADNVCGAEYGSRDPERTNRRNGYRHRDLDT</sequence>
<evidence type="ECO:0000256" key="4">
    <source>
        <dbReference type="ARBA" id="ARBA00023125"/>
    </source>
</evidence>
<dbReference type="Pfam" id="PF00872">
    <property type="entry name" value="Transposase_mut"/>
    <property type="match status" value="1"/>
</dbReference>
<dbReference type="EMBL" id="RCZM01000010">
    <property type="protein sequence ID" value="TPG12495.1"/>
    <property type="molecule type" value="Genomic_DNA"/>
</dbReference>
<comment type="function">
    <text evidence="1">Required for the transposition of the insertion element.</text>
</comment>